<feature type="transmembrane region" description="Helical" evidence="7">
    <location>
        <begin position="48"/>
        <end position="69"/>
    </location>
</feature>
<comment type="caution">
    <text evidence="9">The sequence shown here is derived from an EMBL/GenBank/DDBJ whole genome shotgun (WGS) entry which is preliminary data.</text>
</comment>
<feature type="transmembrane region" description="Helical" evidence="7">
    <location>
        <begin position="234"/>
        <end position="254"/>
    </location>
</feature>
<evidence type="ECO:0000256" key="2">
    <source>
        <dbReference type="ARBA" id="ARBA00004936"/>
    </source>
</evidence>
<evidence type="ECO:0000256" key="5">
    <source>
        <dbReference type="ARBA" id="ARBA00022989"/>
    </source>
</evidence>
<feature type="transmembrane region" description="Helical" evidence="7">
    <location>
        <begin position="474"/>
        <end position="498"/>
    </location>
</feature>
<dbReference type="Pfam" id="PF00884">
    <property type="entry name" value="Sulfatase"/>
    <property type="match status" value="1"/>
</dbReference>
<evidence type="ECO:0000256" key="4">
    <source>
        <dbReference type="ARBA" id="ARBA00022692"/>
    </source>
</evidence>
<dbReference type="InterPro" id="IPR017850">
    <property type="entry name" value="Alkaline_phosphatase_core_sf"/>
</dbReference>
<dbReference type="PANTHER" id="PTHR47371:SF3">
    <property type="entry name" value="PHOSPHOGLYCEROL TRANSFERASE I"/>
    <property type="match status" value="1"/>
</dbReference>
<feature type="transmembrane region" description="Helical" evidence="7">
    <location>
        <begin position="435"/>
        <end position="454"/>
    </location>
</feature>
<feature type="transmembrane region" description="Helical" evidence="7">
    <location>
        <begin position="367"/>
        <end position="391"/>
    </location>
</feature>
<reference evidence="9 10" key="1">
    <citation type="submission" date="2024-03" db="EMBL/GenBank/DDBJ databases">
        <title>Mouse gut bacterial collection (mGBC) of GemPharmatech.</title>
        <authorList>
            <person name="He Y."/>
            <person name="Dong L."/>
            <person name="Wu D."/>
            <person name="Gao X."/>
            <person name="Lin Z."/>
        </authorList>
    </citation>
    <scope>NUCLEOTIDE SEQUENCE [LARGE SCALE GENOMIC DNA]</scope>
    <source>
        <strain evidence="9 10">15-30</strain>
    </source>
</reference>
<feature type="transmembrane region" description="Helical" evidence="7">
    <location>
        <begin position="199"/>
        <end position="222"/>
    </location>
</feature>
<evidence type="ECO:0000313" key="9">
    <source>
        <dbReference type="EMBL" id="MEY8661319.1"/>
    </source>
</evidence>
<feature type="transmembrane region" description="Helical" evidence="7">
    <location>
        <begin position="173"/>
        <end position="192"/>
    </location>
</feature>
<feature type="transmembrane region" description="Helical" evidence="7">
    <location>
        <begin position="411"/>
        <end position="428"/>
    </location>
</feature>
<evidence type="ECO:0000259" key="8">
    <source>
        <dbReference type="Pfam" id="PF00884"/>
    </source>
</evidence>
<feature type="transmembrane region" description="Helical" evidence="7">
    <location>
        <begin position="119"/>
        <end position="136"/>
    </location>
</feature>
<evidence type="ECO:0000313" key="10">
    <source>
        <dbReference type="Proteomes" id="UP001565236"/>
    </source>
</evidence>
<organism evidence="9 10">
    <name type="scientific">Ligilactobacillus faecis</name>
    <dbReference type="NCBI Taxonomy" id="762833"/>
    <lineage>
        <taxon>Bacteria</taxon>
        <taxon>Bacillati</taxon>
        <taxon>Bacillota</taxon>
        <taxon>Bacilli</taxon>
        <taxon>Lactobacillales</taxon>
        <taxon>Lactobacillaceae</taxon>
        <taxon>Ligilactobacillus</taxon>
    </lineage>
</organism>
<keyword evidence="6 7" id="KW-0472">Membrane</keyword>
<evidence type="ECO:0000256" key="7">
    <source>
        <dbReference type="SAM" id="Phobius"/>
    </source>
</evidence>
<evidence type="ECO:0000256" key="1">
    <source>
        <dbReference type="ARBA" id="ARBA00004651"/>
    </source>
</evidence>
<feature type="transmembrane region" description="Helical" evidence="7">
    <location>
        <begin position="518"/>
        <end position="534"/>
    </location>
</feature>
<comment type="pathway">
    <text evidence="2">Cell wall biogenesis; lipoteichoic acid biosynthesis.</text>
</comment>
<evidence type="ECO:0000256" key="3">
    <source>
        <dbReference type="ARBA" id="ARBA00022475"/>
    </source>
</evidence>
<proteinExistence type="predicted"/>
<dbReference type="Proteomes" id="UP001565236">
    <property type="component" value="Unassembled WGS sequence"/>
</dbReference>
<keyword evidence="10" id="KW-1185">Reference proteome</keyword>
<dbReference type="Gene3D" id="3.40.720.10">
    <property type="entry name" value="Alkaline Phosphatase, subunit A"/>
    <property type="match status" value="1"/>
</dbReference>
<sequence>MKRNLKQGQLSLVLGIFLFVTANLFWATNPNVVTYYTQPSLRLSLLNMFHGLTMLGEPLLVIGLGAYLAQNKAVPSKAGKFWLYTFFSGIGLTIGYFLLKKDISAWLLYGIFLPIWRNMYPIVTGIILGVLLFPLYRSFVAKAPFFTYILLGGSFLLPTIFDKDFFGFNGGNSLMASLLLLYLGSTLVLAPLKLSKFNLSLLCGSALLLQLLLAASMPLFSVTMHEDLSTMGRFYAPSSFLTVLLAVCFFLVFDRQKRISVRYLDYLALFALIFGNLNDITNALITLNDSLIGKATLKVAGLILLEVSLGMCVLYFLNMGLAKLSFVQKIAQKIALVLPPFTVENADQWLKGRLELLKDFWQRHWPYLTGLLGAYLLACVSFLAMNTSWQIEIDVDKYYNIFTYTLGGRQIEIILTTIVIFMIFKFIWAVTDRYWLAEVVTGLFVIIWTIANRLKIAARNEPIVPSELSMIKALGSLLSMVESWIVIVGILGIILAFLLIIRLEKRRPFGRGSWKRRVVWILLPLIFFSGSFYINHPNSYVRIFMDKIGNLPTFYNQLAGAQRNGPLLQFINNLDVEVMAKPTDYSKKEMQAIAKRYEKRAAQINQTRANKLGDQVLIFGLSESFADPTRIPGITLPNDPIPYTRNFKQTTTSGYMISTGYGGGTANMEYMALTGLILANFSPTLPTPYTQLVGSQTYTPNITQYFPEAVAIHPYIGVYYNRQEVYNKFGFDRFMYVGSKYPIKHQKKIDRSPYLSDQTAYQNTLDQIKQAKGGLFINLVTMQNHFPYHNNYYDGADRFEPTGPAASAEVKTTVKELATGLSHTDQAVQDFIQQLDQIDKPITFVFYGDHLPGIYPTVDMKKYGLTLHETDYFIYSNVAAQKIGAKKLTQATALVTPTDFPALAAKQTDSKVSAYYALLTDVAEKLPAITLDTSESTSNSYNTSLELIDEEGNKVTTKELTKEQKQLLHDYQLVQYDITAGKQYLAKENFDK</sequence>
<dbReference type="InterPro" id="IPR000917">
    <property type="entry name" value="Sulfatase_N"/>
</dbReference>
<dbReference type="InterPro" id="IPR050448">
    <property type="entry name" value="OpgB/LTA_synthase_biosynth"/>
</dbReference>
<feature type="transmembrane region" description="Helical" evidence="7">
    <location>
        <begin position="12"/>
        <end position="28"/>
    </location>
</feature>
<feature type="transmembrane region" description="Helical" evidence="7">
    <location>
        <begin position="143"/>
        <end position="161"/>
    </location>
</feature>
<name>A0ABV4DQC6_9LACO</name>
<keyword evidence="3" id="KW-1003">Cell membrane</keyword>
<evidence type="ECO:0000256" key="6">
    <source>
        <dbReference type="ARBA" id="ARBA00023136"/>
    </source>
</evidence>
<accession>A0ABV4DQC6</accession>
<keyword evidence="4 7" id="KW-0812">Transmembrane</keyword>
<dbReference type="SUPFAM" id="SSF53649">
    <property type="entry name" value="Alkaline phosphatase-like"/>
    <property type="match status" value="1"/>
</dbReference>
<protein>
    <submittedName>
        <fullName evidence="9">Sulfatase-like hydrolase/transferase</fullName>
    </submittedName>
</protein>
<keyword evidence="5 7" id="KW-1133">Transmembrane helix</keyword>
<dbReference type="CDD" id="cd16015">
    <property type="entry name" value="LTA_synthase"/>
    <property type="match status" value="1"/>
</dbReference>
<feature type="domain" description="Sulfatase N-terminal" evidence="8">
    <location>
        <begin position="618"/>
        <end position="902"/>
    </location>
</feature>
<dbReference type="PANTHER" id="PTHR47371">
    <property type="entry name" value="LIPOTEICHOIC ACID SYNTHASE"/>
    <property type="match status" value="1"/>
</dbReference>
<feature type="transmembrane region" description="Helical" evidence="7">
    <location>
        <begin position="299"/>
        <end position="317"/>
    </location>
</feature>
<feature type="transmembrane region" description="Helical" evidence="7">
    <location>
        <begin position="81"/>
        <end position="99"/>
    </location>
</feature>
<comment type="subcellular location">
    <subcellularLocation>
        <location evidence="1">Cell membrane</location>
        <topology evidence="1">Multi-pass membrane protein</topology>
    </subcellularLocation>
</comment>
<gene>
    <name evidence="9" type="ORF">AALT52_00215</name>
</gene>
<dbReference type="EMBL" id="JBCLUF010000001">
    <property type="protein sequence ID" value="MEY8661319.1"/>
    <property type="molecule type" value="Genomic_DNA"/>
</dbReference>
<dbReference type="RefSeq" id="WP_369939664.1">
    <property type="nucleotide sequence ID" value="NZ_JBCLUF010000001.1"/>
</dbReference>
<feature type="transmembrane region" description="Helical" evidence="7">
    <location>
        <begin position="266"/>
        <end position="287"/>
    </location>
</feature>